<dbReference type="PROSITE" id="PS51323">
    <property type="entry name" value="IGFBP_N_2"/>
    <property type="match status" value="1"/>
</dbReference>
<organism evidence="5">
    <name type="scientific">Lepeophtheirus salmonis</name>
    <name type="common">Salmon louse</name>
    <name type="synonym">Caligus salmonis</name>
    <dbReference type="NCBI Taxonomy" id="72036"/>
    <lineage>
        <taxon>Eukaryota</taxon>
        <taxon>Metazoa</taxon>
        <taxon>Ecdysozoa</taxon>
        <taxon>Arthropoda</taxon>
        <taxon>Crustacea</taxon>
        <taxon>Multicrustacea</taxon>
        <taxon>Hexanauplia</taxon>
        <taxon>Copepoda</taxon>
        <taxon>Siphonostomatoida</taxon>
        <taxon>Caligidae</taxon>
        <taxon>Lepeophtheirus</taxon>
    </lineage>
</organism>
<evidence type="ECO:0000256" key="2">
    <source>
        <dbReference type="SAM" id="MobiDB-lite"/>
    </source>
</evidence>
<dbReference type="InterPro" id="IPR009030">
    <property type="entry name" value="Growth_fac_rcpt_cys_sf"/>
</dbReference>
<dbReference type="GeneID" id="121129755"/>
<sequence length="237" mass="25855">MDFLKSIFGFIFLMLPLISMAQVPCNMNEKCLKVFDHEPRTWPKCYCTSLCQESLNQLNFNCSSGQALWDNCGICLRCAKARGERCGGPHNVDGMCASGLACLIKVDPSLPPKESIEEEQRSFGLCVDETSDDCPKTGSSQAARERTLGVNCRPGRIGILLEALYCPDLGACIAPTPAPFPTKPSLTSESPNSSSSSKSPSFATHDSKRTRPTRRRKTRPSHTPSLSFITLLLSSGE</sequence>
<dbReference type="GO" id="GO:0005576">
    <property type="term" value="C:extracellular region"/>
    <property type="evidence" value="ECO:0007669"/>
    <property type="project" value="InterPro"/>
</dbReference>
<proteinExistence type="predicted"/>
<name>A0A0K2UE07_LEPSM</name>
<feature type="compositionally biased region" description="Low complexity" evidence="2">
    <location>
        <begin position="184"/>
        <end position="201"/>
    </location>
</feature>
<reference evidence="5" key="1">
    <citation type="submission" date="2014-05" db="EMBL/GenBank/DDBJ databases">
        <authorList>
            <person name="Chronopoulou M."/>
        </authorList>
    </citation>
    <scope>NUCLEOTIDE SEQUENCE</scope>
    <source>
        <tissue evidence="5">Whole organism</tissue>
    </source>
</reference>
<feature type="domain" description="IGFBP N-terminal" evidence="4">
    <location>
        <begin position="38"/>
        <end position="129"/>
    </location>
</feature>
<evidence type="ECO:0000313" key="5">
    <source>
        <dbReference type="EMBL" id="CDW35896.1"/>
    </source>
</evidence>
<accession>A0A0K2UE07</accession>
<dbReference type="SUPFAM" id="SSF57184">
    <property type="entry name" value="Growth factor receptor domain"/>
    <property type="match status" value="1"/>
</dbReference>
<dbReference type="OrthoDB" id="5976811at2759"/>
<dbReference type="InterPro" id="IPR000867">
    <property type="entry name" value="IGFBP-like"/>
</dbReference>
<protein>
    <recommendedName>
        <fullName evidence="4">IGFBP N-terminal domain-containing protein</fullName>
    </recommendedName>
</protein>
<dbReference type="Gene3D" id="4.10.40.20">
    <property type="match status" value="1"/>
</dbReference>
<dbReference type="RefSeq" id="XP_040581413.1">
    <property type="nucleotide sequence ID" value="XM_040725479.2"/>
</dbReference>
<evidence type="ECO:0000256" key="3">
    <source>
        <dbReference type="SAM" id="SignalP"/>
    </source>
</evidence>
<dbReference type="EMBL" id="HACA01018535">
    <property type="protein sequence ID" value="CDW35896.1"/>
    <property type="molecule type" value="Transcribed_RNA"/>
</dbReference>
<keyword evidence="3" id="KW-0732">Signal</keyword>
<dbReference type="KEGG" id="lsm:121129755"/>
<feature type="compositionally biased region" description="Polar residues" evidence="2">
    <location>
        <begin position="221"/>
        <end position="237"/>
    </location>
</feature>
<evidence type="ECO:0000256" key="1">
    <source>
        <dbReference type="ARBA" id="ARBA00023157"/>
    </source>
</evidence>
<dbReference type="AlphaFoldDB" id="A0A0K2UE07"/>
<feature type="region of interest" description="Disordered" evidence="2">
    <location>
        <begin position="182"/>
        <end position="237"/>
    </location>
</feature>
<evidence type="ECO:0000259" key="4">
    <source>
        <dbReference type="PROSITE" id="PS51323"/>
    </source>
</evidence>
<feature type="chain" id="PRO_5005488634" description="IGFBP N-terminal domain-containing protein" evidence="3">
    <location>
        <begin position="22"/>
        <end position="237"/>
    </location>
</feature>
<feature type="compositionally biased region" description="Basic residues" evidence="2">
    <location>
        <begin position="208"/>
        <end position="220"/>
    </location>
</feature>
<feature type="signal peptide" evidence="3">
    <location>
        <begin position="1"/>
        <end position="21"/>
    </location>
</feature>
<keyword evidence="1" id="KW-1015">Disulfide bond</keyword>